<name>A0A1B4V370_9GAMM</name>
<sequence>MRAASLACLLGLLLGALPVLAASPAIAVEVEGVGGELRDNVLAFLGIYQSRAREDLSPVRVRRLHTQAEGEIRRALQPFGFYRPRIESQLTRTAEGWLARYVVAPGEPVRVRELDLRIAGEGAEDPEFRRILDAFPLTKGERLRHADYEAVKRELQKVAAERGYFDFRIVQSEVRVDVEKNAASVHLHIDTGARYRFGEITLDQDLLDPAFLRRYLRIKPGQPYSTRALLELQTALADSDYFADIDVLADPAQAVDHAIPVRIRLTPRKQDRYTFGIGYGTDTGARGRLGWQRRYINERGHHLRAELRASGIQENYTVGYFIPFRNPRTDQYAITAGYEDDDTLVYESQITRVGVSRTAARGRTRETLSLTYQSEDFDVGDQTGATALVMPGANWVRTWGEERVYTPRGARLWFELRGGSAELGSDISFLQARLQPKLIYSIWDSGRFIARAEVGSTRIDDFDELPASLRFFAGGDQSVRGYRYNSLGPEDASGDVIGARKLLVASLEYEHRIRGGWSAAVFYDAGNALEDYTDALARGAGFGVRWRSPIGQVRVDLASALSEDGNPWRLHLTIGPDL</sequence>
<keyword evidence="5" id="KW-0812">Transmembrane</keyword>
<dbReference type="GO" id="GO:0009279">
    <property type="term" value="C:cell outer membrane"/>
    <property type="evidence" value="ECO:0007669"/>
    <property type="project" value="UniProtKB-SubCell"/>
</dbReference>
<keyword evidence="16" id="KW-1185">Reference proteome</keyword>
<organism evidence="15 16">
    <name type="scientific">Sulfurifustis variabilis</name>
    <dbReference type="NCBI Taxonomy" id="1675686"/>
    <lineage>
        <taxon>Bacteria</taxon>
        <taxon>Pseudomonadati</taxon>
        <taxon>Pseudomonadota</taxon>
        <taxon>Gammaproteobacteria</taxon>
        <taxon>Acidiferrobacterales</taxon>
        <taxon>Acidiferrobacteraceae</taxon>
        <taxon>Sulfurifustis</taxon>
    </lineage>
</organism>
<gene>
    <name evidence="15" type="ORF">SVA_1435</name>
</gene>
<evidence type="ECO:0000256" key="11">
    <source>
        <dbReference type="SAM" id="SignalP"/>
    </source>
</evidence>
<evidence type="ECO:0000256" key="4">
    <source>
        <dbReference type="ARBA" id="ARBA00022452"/>
    </source>
</evidence>
<keyword evidence="4" id="KW-1134">Transmembrane beta strand</keyword>
<evidence type="ECO:0000256" key="9">
    <source>
        <dbReference type="ARBA" id="ARBA00033063"/>
    </source>
</evidence>
<evidence type="ECO:0000313" key="16">
    <source>
        <dbReference type="Proteomes" id="UP000218899"/>
    </source>
</evidence>
<comment type="subcellular location">
    <subcellularLocation>
        <location evidence="1">Cell outer membrane</location>
    </subcellularLocation>
</comment>
<dbReference type="GO" id="GO:0009306">
    <property type="term" value="P:protein secretion"/>
    <property type="evidence" value="ECO:0007669"/>
    <property type="project" value="TreeGrafter"/>
</dbReference>
<dbReference type="Pfam" id="PF17243">
    <property type="entry name" value="POTRA_TamA_1"/>
    <property type="match status" value="1"/>
</dbReference>
<evidence type="ECO:0000259" key="12">
    <source>
        <dbReference type="Pfam" id="PF01103"/>
    </source>
</evidence>
<dbReference type="InterPro" id="IPR039910">
    <property type="entry name" value="D15-like"/>
</dbReference>
<feature type="signal peptide" evidence="11">
    <location>
        <begin position="1"/>
        <end position="21"/>
    </location>
</feature>
<evidence type="ECO:0000256" key="6">
    <source>
        <dbReference type="ARBA" id="ARBA00022729"/>
    </source>
</evidence>
<dbReference type="RefSeq" id="WP_096460553.1">
    <property type="nucleotide sequence ID" value="NZ_AP014936.1"/>
</dbReference>
<evidence type="ECO:0000313" key="15">
    <source>
        <dbReference type="EMBL" id="BAU48000.1"/>
    </source>
</evidence>
<dbReference type="InterPro" id="IPR010827">
    <property type="entry name" value="BamA/TamA_POTRA"/>
</dbReference>
<evidence type="ECO:0000259" key="14">
    <source>
        <dbReference type="Pfam" id="PF17243"/>
    </source>
</evidence>
<keyword evidence="6 11" id="KW-0732">Signal</keyword>
<dbReference type="Pfam" id="PF01103">
    <property type="entry name" value="Omp85"/>
    <property type="match status" value="1"/>
</dbReference>
<accession>A0A1B4V370</accession>
<evidence type="ECO:0000256" key="2">
    <source>
        <dbReference type="ARBA" id="ARBA00010248"/>
    </source>
</evidence>
<feature type="chain" id="PRO_5008571298" description="Translocation and assembly module subunit TamA" evidence="11">
    <location>
        <begin position="22"/>
        <end position="578"/>
    </location>
</feature>
<proteinExistence type="inferred from homology"/>
<dbReference type="PANTHER" id="PTHR12815:SF47">
    <property type="entry name" value="TRANSLOCATION AND ASSEMBLY MODULE SUBUNIT TAMA"/>
    <property type="match status" value="1"/>
</dbReference>
<dbReference type="OrthoDB" id="9769707at2"/>
<dbReference type="InterPro" id="IPR035243">
    <property type="entry name" value="TamA_POTRA_Dom_1"/>
</dbReference>
<protein>
    <recommendedName>
        <fullName evidence="3">Translocation and assembly module subunit TamA</fullName>
    </recommendedName>
    <alternativeName>
        <fullName evidence="9">Autotransporter assembly factor TamA</fullName>
    </alternativeName>
</protein>
<reference evidence="15 16" key="1">
    <citation type="submission" date="2015-08" db="EMBL/GenBank/DDBJ databases">
        <title>Complete genome sequence of Sulfurifustis variabilis.</title>
        <authorList>
            <person name="Miura A."/>
            <person name="Kojima H."/>
            <person name="Fukui M."/>
        </authorList>
    </citation>
    <scope>NUCLEOTIDE SEQUENCE [LARGE SCALE GENOMIC DNA]</scope>
    <source>
        <strain evidence="16">skN76</strain>
    </source>
</reference>
<keyword evidence="8" id="KW-0998">Cell outer membrane</keyword>
<evidence type="ECO:0000256" key="7">
    <source>
        <dbReference type="ARBA" id="ARBA00023136"/>
    </source>
</evidence>
<dbReference type="KEGG" id="sva:SVA_1435"/>
<evidence type="ECO:0000256" key="8">
    <source>
        <dbReference type="ARBA" id="ARBA00023237"/>
    </source>
</evidence>
<feature type="domain" description="POTRA" evidence="13">
    <location>
        <begin position="195"/>
        <end position="247"/>
    </location>
</feature>
<dbReference type="Gene3D" id="3.10.20.310">
    <property type="entry name" value="membrane protein fhac"/>
    <property type="match status" value="3"/>
</dbReference>
<feature type="domain" description="TamA POTRA" evidence="14">
    <location>
        <begin position="28"/>
        <end position="105"/>
    </location>
</feature>
<dbReference type="PANTHER" id="PTHR12815">
    <property type="entry name" value="SORTING AND ASSEMBLY MACHINERY SAMM50 PROTEIN FAMILY MEMBER"/>
    <property type="match status" value="1"/>
</dbReference>
<comment type="subunit">
    <text evidence="10">Interacts with TamB to form the translocation and assembly module (TAM).</text>
</comment>
<dbReference type="InterPro" id="IPR000184">
    <property type="entry name" value="Bac_surfAg_D15"/>
</dbReference>
<evidence type="ECO:0000259" key="13">
    <source>
        <dbReference type="Pfam" id="PF07244"/>
    </source>
</evidence>
<dbReference type="Pfam" id="PF07244">
    <property type="entry name" value="POTRA"/>
    <property type="match status" value="2"/>
</dbReference>
<dbReference type="GO" id="GO:0097347">
    <property type="term" value="C:TAM protein secretion complex"/>
    <property type="evidence" value="ECO:0007669"/>
    <property type="project" value="TreeGrafter"/>
</dbReference>
<dbReference type="Gene3D" id="2.40.160.50">
    <property type="entry name" value="membrane protein fhac: a member of the omp85/tpsb transporter family"/>
    <property type="match status" value="1"/>
</dbReference>
<evidence type="ECO:0000256" key="3">
    <source>
        <dbReference type="ARBA" id="ARBA00015419"/>
    </source>
</evidence>
<evidence type="ECO:0000256" key="10">
    <source>
        <dbReference type="ARBA" id="ARBA00093548"/>
    </source>
</evidence>
<dbReference type="Proteomes" id="UP000218899">
    <property type="component" value="Chromosome"/>
</dbReference>
<evidence type="ECO:0000256" key="5">
    <source>
        <dbReference type="ARBA" id="ARBA00022692"/>
    </source>
</evidence>
<feature type="domain" description="POTRA" evidence="13">
    <location>
        <begin position="127"/>
        <end position="192"/>
    </location>
</feature>
<dbReference type="EMBL" id="AP014936">
    <property type="protein sequence ID" value="BAU48000.1"/>
    <property type="molecule type" value="Genomic_DNA"/>
</dbReference>
<feature type="domain" description="Bacterial surface antigen (D15)" evidence="12">
    <location>
        <begin position="340"/>
        <end position="566"/>
    </location>
</feature>
<comment type="similarity">
    <text evidence="2">Belongs to the TamA family.</text>
</comment>
<evidence type="ECO:0000256" key="1">
    <source>
        <dbReference type="ARBA" id="ARBA00004442"/>
    </source>
</evidence>
<dbReference type="AlphaFoldDB" id="A0A1B4V370"/>
<keyword evidence="7" id="KW-0472">Membrane</keyword>